<reference evidence="1 2" key="1">
    <citation type="journal article" date="2024" name="BMC Genomics">
        <title>De novo assembly and annotation of Popillia japonica's genome with initial clues to its potential as an invasive pest.</title>
        <authorList>
            <person name="Cucini C."/>
            <person name="Boschi S."/>
            <person name="Funari R."/>
            <person name="Cardaioli E."/>
            <person name="Iannotti N."/>
            <person name="Marturano G."/>
            <person name="Paoli F."/>
            <person name="Bruttini M."/>
            <person name="Carapelli A."/>
            <person name="Frati F."/>
            <person name="Nardi F."/>
        </authorList>
    </citation>
    <scope>NUCLEOTIDE SEQUENCE [LARGE SCALE GENOMIC DNA]</scope>
    <source>
        <strain evidence="1">DMR45628</strain>
    </source>
</reference>
<evidence type="ECO:0000313" key="1">
    <source>
        <dbReference type="EMBL" id="KAK9744505.1"/>
    </source>
</evidence>
<name>A0AAW1MDS6_POPJA</name>
<protein>
    <submittedName>
        <fullName evidence="1">Uncharacterized protein</fullName>
    </submittedName>
</protein>
<dbReference type="EMBL" id="JASPKY010000057">
    <property type="protein sequence ID" value="KAK9744505.1"/>
    <property type="molecule type" value="Genomic_DNA"/>
</dbReference>
<evidence type="ECO:0000313" key="2">
    <source>
        <dbReference type="Proteomes" id="UP001458880"/>
    </source>
</evidence>
<accession>A0AAW1MDS6</accession>
<comment type="caution">
    <text evidence="1">The sequence shown here is derived from an EMBL/GenBank/DDBJ whole genome shotgun (WGS) entry which is preliminary data.</text>
</comment>
<sequence length="107" mass="12081">MLHVAPQRRPTAAQLVKHPWVNMRAFQVQGNQIGSVITHSQSLYNQNYMSTSDMPNKREAPHLKEAVAATFRAIATSPQVAHLGPVAMSELARRRFRDKALNRLQHT</sequence>
<proteinExistence type="predicted"/>
<organism evidence="1 2">
    <name type="scientific">Popillia japonica</name>
    <name type="common">Japanese beetle</name>
    <dbReference type="NCBI Taxonomy" id="7064"/>
    <lineage>
        <taxon>Eukaryota</taxon>
        <taxon>Metazoa</taxon>
        <taxon>Ecdysozoa</taxon>
        <taxon>Arthropoda</taxon>
        <taxon>Hexapoda</taxon>
        <taxon>Insecta</taxon>
        <taxon>Pterygota</taxon>
        <taxon>Neoptera</taxon>
        <taxon>Endopterygota</taxon>
        <taxon>Coleoptera</taxon>
        <taxon>Polyphaga</taxon>
        <taxon>Scarabaeiformia</taxon>
        <taxon>Scarabaeidae</taxon>
        <taxon>Rutelinae</taxon>
        <taxon>Popillia</taxon>
    </lineage>
</organism>
<dbReference type="Proteomes" id="UP001458880">
    <property type="component" value="Unassembled WGS sequence"/>
</dbReference>
<keyword evidence="2" id="KW-1185">Reference proteome</keyword>
<gene>
    <name evidence="1" type="ORF">QE152_g7714</name>
</gene>
<dbReference type="AlphaFoldDB" id="A0AAW1MDS6"/>